<evidence type="ECO:0000313" key="1">
    <source>
        <dbReference type="EMBL" id="RXD15013.1"/>
    </source>
</evidence>
<organism evidence="1 2">
    <name type="scientific">Escherichia coli</name>
    <dbReference type="NCBI Taxonomy" id="562"/>
    <lineage>
        <taxon>Bacteria</taxon>
        <taxon>Pseudomonadati</taxon>
        <taxon>Pseudomonadota</taxon>
        <taxon>Gammaproteobacteria</taxon>
        <taxon>Enterobacterales</taxon>
        <taxon>Enterobacteriaceae</taxon>
        <taxon>Escherichia</taxon>
    </lineage>
</organism>
<sequence length="46" mass="5212">TSVYENSAQAGRKYRYSVQRIPGLIDKHSAVAFLVNYPAMLLQLQN</sequence>
<dbReference type="AlphaFoldDB" id="A0A444RAD7"/>
<evidence type="ECO:0000313" key="2">
    <source>
        <dbReference type="Proteomes" id="UP000288730"/>
    </source>
</evidence>
<gene>
    <name evidence="1" type="ORF">EPS76_16495</name>
</gene>
<proteinExistence type="predicted"/>
<reference evidence="1 2" key="1">
    <citation type="submission" date="2019-01" db="EMBL/GenBank/DDBJ databases">
        <title>Genomic analysis of febrile catheter-associated UTI E. coli isolates.</title>
        <authorList>
            <person name="Potter R."/>
            <person name="Zou Z."/>
            <person name="Henderson J."/>
            <person name="Dantas G."/>
        </authorList>
    </citation>
    <scope>NUCLEOTIDE SEQUENCE [LARGE SCALE GENOMIC DNA]</scope>
    <source>
        <strain evidence="1 2">29_CAASB</strain>
    </source>
</reference>
<comment type="caution">
    <text evidence="1">The sequence shown here is derived from an EMBL/GenBank/DDBJ whole genome shotgun (WGS) entry which is preliminary data.</text>
</comment>
<feature type="non-terminal residue" evidence="1">
    <location>
        <position position="1"/>
    </location>
</feature>
<accession>A0A444RAD7</accession>
<name>A0A444RAD7_ECOLX</name>
<dbReference type="EMBL" id="SCJN01000137">
    <property type="protein sequence ID" value="RXD15013.1"/>
    <property type="molecule type" value="Genomic_DNA"/>
</dbReference>
<protein>
    <submittedName>
        <fullName evidence="1">Phage tail protein</fullName>
    </submittedName>
</protein>
<dbReference type="Proteomes" id="UP000288730">
    <property type="component" value="Unassembled WGS sequence"/>
</dbReference>